<protein>
    <submittedName>
        <fullName evidence="2">Uncharacterized protein</fullName>
    </submittedName>
</protein>
<keyword evidence="1" id="KW-0732">Signal</keyword>
<dbReference type="AlphaFoldDB" id="A0A7G9SP18"/>
<feature type="chain" id="PRO_5028886264" evidence="1">
    <location>
        <begin position="28"/>
        <end position="231"/>
    </location>
</feature>
<sequence length="231" mass="24100">MDRKGINRTAIAAMLALVLVGAVAAQASTPAGIQPTVVEGHSHDRAAAANGIDSRILASMDAATAAALIGALETRFEGREIALRMGEVQGERASLRDIALHGTGQIRLGADAAWLPIRFEALYDTDTQAVLSPSIVLEGKGVAASSPTLPLPGLQAQVNAAMGDEFASQQVDVSLQQARVIGSDGQRLVVRAQGVARFDGNETAPVTVRALYEQGSGRWLDAQYDFDVVGS</sequence>
<dbReference type="EMBL" id="CP060719">
    <property type="protein sequence ID" value="QNN69593.1"/>
    <property type="molecule type" value="Genomic_DNA"/>
</dbReference>
<reference evidence="2 3" key="1">
    <citation type="submission" date="2020-08" db="EMBL/GenBank/DDBJ databases">
        <title>Genome sequence of Thermomonas carbonis KCTC 42013T.</title>
        <authorList>
            <person name="Hyun D.-W."/>
            <person name="Bae J.-W."/>
        </authorList>
    </citation>
    <scope>NUCLEOTIDE SEQUENCE [LARGE SCALE GENOMIC DNA]</scope>
    <source>
        <strain evidence="2 3">KCTC 42013</strain>
    </source>
</reference>
<evidence type="ECO:0000313" key="3">
    <source>
        <dbReference type="Proteomes" id="UP000515804"/>
    </source>
</evidence>
<dbReference type="KEGG" id="tcn:H9L16_13105"/>
<name>A0A7G9SP18_9GAMM</name>
<keyword evidence="3" id="KW-1185">Reference proteome</keyword>
<dbReference type="RefSeq" id="WP_187552111.1">
    <property type="nucleotide sequence ID" value="NZ_BMZL01000001.1"/>
</dbReference>
<organism evidence="2 3">
    <name type="scientific">Thermomonas carbonis</name>
    <dbReference type="NCBI Taxonomy" id="1463158"/>
    <lineage>
        <taxon>Bacteria</taxon>
        <taxon>Pseudomonadati</taxon>
        <taxon>Pseudomonadota</taxon>
        <taxon>Gammaproteobacteria</taxon>
        <taxon>Lysobacterales</taxon>
        <taxon>Lysobacteraceae</taxon>
        <taxon>Thermomonas</taxon>
    </lineage>
</organism>
<evidence type="ECO:0000313" key="2">
    <source>
        <dbReference type="EMBL" id="QNN69593.1"/>
    </source>
</evidence>
<gene>
    <name evidence="2" type="ORF">H9L16_13105</name>
</gene>
<evidence type="ECO:0000256" key="1">
    <source>
        <dbReference type="SAM" id="SignalP"/>
    </source>
</evidence>
<feature type="signal peptide" evidence="1">
    <location>
        <begin position="1"/>
        <end position="27"/>
    </location>
</feature>
<accession>A0A7G9SP18</accession>
<proteinExistence type="predicted"/>
<dbReference type="Proteomes" id="UP000515804">
    <property type="component" value="Chromosome"/>
</dbReference>